<dbReference type="OrthoDB" id="9764961at2"/>
<protein>
    <recommendedName>
        <fullName evidence="3">Methyltransferase small domain-containing protein</fullName>
    </recommendedName>
</protein>
<evidence type="ECO:0000313" key="4">
    <source>
        <dbReference type="EMBL" id="KPV44162.1"/>
    </source>
</evidence>
<evidence type="ECO:0000256" key="2">
    <source>
        <dbReference type="ARBA" id="ARBA00022679"/>
    </source>
</evidence>
<organism evidence="4 5">
    <name type="scientific">Alicyclobacillus ferrooxydans</name>
    <dbReference type="NCBI Taxonomy" id="471514"/>
    <lineage>
        <taxon>Bacteria</taxon>
        <taxon>Bacillati</taxon>
        <taxon>Bacillota</taxon>
        <taxon>Bacilli</taxon>
        <taxon>Bacillales</taxon>
        <taxon>Alicyclobacillaceae</taxon>
        <taxon>Alicyclobacillus</taxon>
    </lineage>
</organism>
<dbReference type="STRING" id="471514.AN477_08830"/>
<dbReference type="AlphaFoldDB" id="A0A0P9D3S8"/>
<reference evidence="4 5" key="1">
    <citation type="submission" date="2015-09" db="EMBL/GenBank/DDBJ databases">
        <title>Draft genome sequence of Alicyclobacillus ferrooxydans DSM 22381.</title>
        <authorList>
            <person name="Hemp J."/>
        </authorList>
    </citation>
    <scope>NUCLEOTIDE SEQUENCE [LARGE SCALE GENOMIC DNA]</scope>
    <source>
        <strain evidence="4 5">TC-34</strain>
    </source>
</reference>
<dbReference type="RefSeq" id="WP_054968807.1">
    <property type="nucleotide sequence ID" value="NZ_LJCO01000040.1"/>
</dbReference>
<dbReference type="EMBL" id="LJCO01000040">
    <property type="protein sequence ID" value="KPV44162.1"/>
    <property type="molecule type" value="Genomic_DNA"/>
</dbReference>
<dbReference type="GO" id="GO:0032259">
    <property type="term" value="P:methylation"/>
    <property type="evidence" value="ECO:0007669"/>
    <property type="project" value="UniProtKB-KW"/>
</dbReference>
<feature type="domain" description="Methyltransferase small" evidence="3">
    <location>
        <begin position="28"/>
        <end position="193"/>
    </location>
</feature>
<sequence length="197" mass="21755">MSDHYYSENPGVQSEPRTIRFHVRGVELELTSDAGVFSKTGLDFGTRLLIETAVLPEVGLIVDLGCGYGAVGAVLGRVYPMTRWVLLDVNARAVDLATVNTRSLGERVSVRQSDGLRALFEDEPDAVLLNPPIRAGKSVVYGLFEESLSRLKTGGTLWVVMHKKHGADSALRFLEERFCKVTLESRKSGYHVFACRK</sequence>
<dbReference type="SUPFAM" id="SSF53335">
    <property type="entry name" value="S-adenosyl-L-methionine-dependent methyltransferases"/>
    <property type="match status" value="1"/>
</dbReference>
<proteinExistence type="predicted"/>
<dbReference type="PATRIC" id="fig|471514.4.peg.950"/>
<gene>
    <name evidence="4" type="ORF">AN477_08830</name>
</gene>
<dbReference type="Gene3D" id="3.40.50.150">
    <property type="entry name" value="Vaccinia Virus protein VP39"/>
    <property type="match status" value="1"/>
</dbReference>
<dbReference type="Pfam" id="PF05175">
    <property type="entry name" value="MTS"/>
    <property type="match status" value="1"/>
</dbReference>
<dbReference type="InterPro" id="IPR007848">
    <property type="entry name" value="Small_mtfrase_dom"/>
</dbReference>
<name>A0A0P9D3S8_9BACL</name>
<accession>A0A0P9D3S8</accession>
<evidence type="ECO:0000256" key="1">
    <source>
        <dbReference type="ARBA" id="ARBA00022603"/>
    </source>
</evidence>
<keyword evidence="5" id="KW-1185">Reference proteome</keyword>
<evidence type="ECO:0000259" key="3">
    <source>
        <dbReference type="Pfam" id="PF05175"/>
    </source>
</evidence>
<comment type="caution">
    <text evidence="4">The sequence shown here is derived from an EMBL/GenBank/DDBJ whole genome shotgun (WGS) entry which is preliminary data.</text>
</comment>
<dbReference type="PANTHER" id="PTHR47816:SF4">
    <property type="entry name" value="RIBOSOMAL RNA SMALL SUBUNIT METHYLTRANSFERASE C"/>
    <property type="match status" value="1"/>
</dbReference>
<evidence type="ECO:0000313" key="5">
    <source>
        <dbReference type="Proteomes" id="UP000050482"/>
    </source>
</evidence>
<keyword evidence="1" id="KW-0489">Methyltransferase</keyword>
<dbReference type="InterPro" id="IPR029063">
    <property type="entry name" value="SAM-dependent_MTases_sf"/>
</dbReference>
<dbReference type="Proteomes" id="UP000050482">
    <property type="component" value="Unassembled WGS sequence"/>
</dbReference>
<dbReference type="PANTHER" id="PTHR47816">
    <property type="entry name" value="RIBOSOMAL RNA SMALL SUBUNIT METHYLTRANSFERASE C"/>
    <property type="match status" value="1"/>
</dbReference>
<dbReference type="GO" id="GO:0008757">
    <property type="term" value="F:S-adenosylmethionine-dependent methyltransferase activity"/>
    <property type="evidence" value="ECO:0007669"/>
    <property type="project" value="InterPro"/>
</dbReference>
<keyword evidence="2" id="KW-0808">Transferase</keyword>
<dbReference type="InterPro" id="IPR046977">
    <property type="entry name" value="RsmC/RlmG"/>
</dbReference>
<dbReference type="CDD" id="cd02440">
    <property type="entry name" value="AdoMet_MTases"/>
    <property type="match status" value="1"/>
</dbReference>